<dbReference type="EMBL" id="BOPV01000001">
    <property type="protein sequence ID" value="GIL38397.1"/>
    <property type="molecule type" value="Genomic_DNA"/>
</dbReference>
<evidence type="ECO:0000256" key="9">
    <source>
        <dbReference type="ARBA" id="ARBA00022927"/>
    </source>
</evidence>
<keyword evidence="10 13" id="KW-1133">Transmembrane helix</keyword>
<reference evidence="15" key="1">
    <citation type="submission" date="2021-02" db="EMBL/GenBank/DDBJ databases">
        <title>Genome sequence of Rhodospirillales sp. strain TMPK1 isolated from soil.</title>
        <authorList>
            <person name="Nakai R."/>
            <person name="Kusada H."/>
            <person name="Tamaki H."/>
        </authorList>
    </citation>
    <scope>NUCLEOTIDE SEQUENCE</scope>
    <source>
        <strain evidence="15">TMPK1</strain>
    </source>
</reference>
<feature type="transmembrane region" description="Helical" evidence="13">
    <location>
        <begin position="36"/>
        <end position="52"/>
    </location>
</feature>
<name>A0A8S8XAL5_9PROT</name>
<keyword evidence="16" id="KW-1185">Reference proteome</keyword>
<dbReference type="RefSeq" id="WP_420241393.1">
    <property type="nucleotide sequence ID" value="NZ_BOPV01000001.1"/>
</dbReference>
<comment type="similarity">
    <text evidence="3">Belongs to the YajC family.</text>
</comment>
<evidence type="ECO:0000256" key="8">
    <source>
        <dbReference type="ARBA" id="ARBA00022692"/>
    </source>
</evidence>
<evidence type="ECO:0000256" key="10">
    <source>
        <dbReference type="ARBA" id="ARBA00022989"/>
    </source>
</evidence>
<keyword evidence="6" id="KW-0813">Transport</keyword>
<dbReference type="Proteomes" id="UP000681075">
    <property type="component" value="Unassembled WGS sequence"/>
</dbReference>
<evidence type="ECO:0000256" key="2">
    <source>
        <dbReference type="ARBA" id="ARBA00004162"/>
    </source>
</evidence>
<dbReference type="InterPro" id="IPR003849">
    <property type="entry name" value="Preprotein_translocase_YajC"/>
</dbReference>
<dbReference type="PANTHER" id="PTHR33909">
    <property type="entry name" value="SEC TRANSLOCON ACCESSORY COMPLEX SUBUNIT YAJC"/>
    <property type="match status" value="1"/>
</dbReference>
<dbReference type="Pfam" id="PF02699">
    <property type="entry name" value="YajC"/>
    <property type="match status" value="1"/>
</dbReference>
<evidence type="ECO:0000313" key="15">
    <source>
        <dbReference type="EMBL" id="GIL38397.1"/>
    </source>
</evidence>
<organism evidence="15 16">
    <name type="scientific">Roseiterribacter gracilis</name>
    <dbReference type="NCBI Taxonomy" id="2812848"/>
    <lineage>
        <taxon>Bacteria</taxon>
        <taxon>Pseudomonadati</taxon>
        <taxon>Pseudomonadota</taxon>
        <taxon>Alphaproteobacteria</taxon>
        <taxon>Rhodospirillales</taxon>
        <taxon>Roseiterribacteraceae</taxon>
        <taxon>Roseiterribacter</taxon>
    </lineage>
</organism>
<evidence type="ECO:0000256" key="11">
    <source>
        <dbReference type="ARBA" id="ARBA00023010"/>
    </source>
</evidence>
<dbReference type="PRINTS" id="PR01853">
    <property type="entry name" value="YAJCTRNLCASE"/>
</dbReference>
<protein>
    <recommendedName>
        <fullName evidence="5">Sec translocon accessory complex subunit YajC</fullName>
    </recommendedName>
</protein>
<dbReference type="PANTHER" id="PTHR33909:SF1">
    <property type="entry name" value="SEC TRANSLOCON ACCESSORY COMPLEX SUBUNIT YAJC"/>
    <property type="match status" value="1"/>
</dbReference>
<keyword evidence="12 13" id="KW-0472">Membrane</keyword>
<evidence type="ECO:0000256" key="4">
    <source>
        <dbReference type="ARBA" id="ARBA00011718"/>
    </source>
</evidence>
<keyword evidence="11" id="KW-0811">Translocation</keyword>
<keyword evidence="8 13" id="KW-0812">Transmembrane</keyword>
<keyword evidence="7" id="KW-1003">Cell membrane</keyword>
<evidence type="ECO:0000256" key="12">
    <source>
        <dbReference type="ARBA" id="ARBA00023136"/>
    </source>
</evidence>
<evidence type="ECO:0000256" key="1">
    <source>
        <dbReference type="ARBA" id="ARBA00002061"/>
    </source>
</evidence>
<dbReference type="GO" id="GO:0005886">
    <property type="term" value="C:plasma membrane"/>
    <property type="evidence" value="ECO:0007669"/>
    <property type="project" value="UniProtKB-SubCell"/>
</dbReference>
<comment type="subunit">
    <text evidence="4">Part of the SecDF-YidC-YajC translocase complex. The SecDF-YidC-YajC translocase forms a supercomplex with SecYEG, called the holo-translocon (HTL).</text>
</comment>
<comment type="subcellular location">
    <subcellularLocation>
        <location evidence="2">Cell membrane</location>
        <topology evidence="2">Single-pass membrane protein</topology>
    </subcellularLocation>
</comment>
<proteinExistence type="inferred from homology"/>
<evidence type="ECO:0000256" key="7">
    <source>
        <dbReference type="ARBA" id="ARBA00022475"/>
    </source>
</evidence>
<evidence type="ECO:0000256" key="14">
    <source>
        <dbReference type="SAM" id="SignalP"/>
    </source>
</evidence>
<feature type="signal peptide" evidence="14">
    <location>
        <begin position="1"/>
        <end position="20"/>
    </location>
</feature>
<gene>
    <name evidence="15" type="ORF">TMPK1_06340</name>
</gene>
<dbReference type="GO" id="GO:0015031">
    <property type="term" value="P:protein transport"/>
    <property type="evidence" value="ECO:0007669"/>
    <property type="project" value="UniProtKB-KW"/>
</dbReference>
<dbReference type="SMART" id="SM01323">
    <property type="entry name" value="YajC"/>
    <property type="match status" value="1"/>
</dbReference>
<keyword evidence="9" id="KW-0653">Protein transport</keyword>
<sequence>MKNKILAISAAVLAASPALAQTAPAGGGGLSETLPTLLMFGLMFVVFYVLLIRPQQKKVKEQQAMIAAVRRGDRVVVSGFIGTVTRVQDDEVQLELAEGVRVRVLKPAITTVLTKGDVKPDSKEASEG</sequence>
<evidence type="ECO:0000256" key="13">
    <source>
        <dbReference type="SAM" id="Phobius"/>
    </source>
</evidence>
<evidence type="ECO:0000256" key="3">
    <source>
        <dbReference type="ARBA" id="ARBA00006742"/>
    </source>
</evidence>
<dbReference type="NCBIfam" id="TIGR00739">
    <property type="entry name" value="yajC"/>
    <property type="match status" value="1"/>
</dbReference>
<accession>A0A8S8XAL5</accession>
<dbReference type="AlphaFoldDB" id="A0A8S8XAL5"/>
<feature type="chain" id="PRO_5035885198" description="Sec translocon accessory complex subunit YajC" evidence="14">
    <location>
        <begin position="21"/>
        <end position="128"/>
    </location>
</feature>
<comment type="function">
    <text evidence="1">The SecYEG-SecDF-YajC-YidC holo-translocon (HTL) protein secretase/insertase is a supercomplex required for protein secretion, insertion of proteins into membranes, and assembly of membrane protein complexes. While the SecYEG complex is essential for assembly of a number of proteins and complexes, the SecDF-YajC-YidC subcomplex facilitates these functions.</text>
</comment>
<keyword evidence="14" id="KW-0732">Signal</keyword>
<comment type="caution">
    <text evidence="15">The sequence shown here is derived from an EMBL/GenBank/DDBJ whole genome shotgun (WGS) entry which is preliminary data.</text>
</comment>
<evidence type="ECO:0000256" key="5">
    <source>
        <dbReference type="ARBA" id="ARBA00014962"/>
    </source>
</evidence>
<evidence type="ECO:0000256" key="6">
    <source>
        <dbReference type="ARBA" id="ARBA00022448"/>
    </source>
</evidence>
<evidence type="ECO:0000313" key="16">
    <source>
        <dbReference type="Proteomes" id="UP000681075"/>
    </source>
</evidence>